<dbReference type="Proteomes" id="UP000683360">
    <property type="component" value="Unassembled WGS sequence"/>
</dbReference>
<dbReference type="InterPro" id="IPR032302">
    <property type="entry name" value="THOC2_N"/>
</dbReference>
<proteinExistence type="predicted"/>
<sequence>MAAMVLADVNSKSWDKSVKHDFLKQCKSFVNDNKLWTPGPKSLKQAFYDLCSVVSKGHVKQEQAVSVLTDLCVSNPPSYQDFKKEVPLLLVDVFSIFDIETTCSEDKQERDRFISLVSAIEGLIAPTVFKERLDFDTLENVGLISSRQQYQAKYVKTKTRLFYKQMKFNLLREENEGYAKLVVELNQEITEKITPLQVIENLKSLIGKLNQEIREKISPLPSLVGKIEYKLNGTLTFSSVDTAETDNSFTG</sequence>
<keyword evidence="3" id="KW-1185">Reference proteome</keyword>
<feature type="domain" description="THO complex subunit 2 N-terminal" evidence="1">
    <location>
        <begin position="12"/>
        <end position="208"/>
    </location>
</feature>
<organism evidence="2 3">
    <name type="scientific">Mytilus edulis</name>
    <name type="common">Blue mussel</name>
    <dbReference type="NCBI Taxonomy" id="6550"/>
    <lineage>
        <taxon>Eukaryota</taxon>
        <taxon>Metazoa</taxon>
        <taxon>Spiralia</taxon>
        <taxon>Lophotrochozoa</taxon>
        <taxon>Mollusca</taxon>
        <taxon>Bivalvia</taxon>
        <taxon>Autobranchia</taxon>
        <taxon>Pteriomorphia</taxon>
        <taxon>Mytilida</taxon>
        <taxon>Mytiloidea</taxon>
        <taxon>Mytilidae</taxon>
        <taxon>Mytilinae</taxon>
        <taxon>Mytilus</taxon>
    </lineage>
</organism>
<dbReference type="GO" id="GO:0006397">
    <property type="term" value="P:mRNA processing"/>
    <property type="evidence" value="ECO:0007669"/>
    <property type="project" value="InterPro"/>
</dbReference>
<name>A0A8S3SE59_MYTED</name>
<dbReference type="PANTHER" id="PTHR21597">
    <property type="entry name" value="THO2 PROTEIN"/>
    <property type="match status" value="1"/>
</dbReference>
<evidence type="ECO:0000313" key="3">
    <source>
        <dbReference type="Proteomes" id="UP000683360"/>
    </source>
</evidence>
<dbReference type="OrthoDB" id="29024at2759"/>
<dbReference type="GO" id="GO:0003729">
    <property type="term" value="F:mRNA binding"/>
    <property type="evidence" value="ECO:0007669"/>
    <property type="project" value="TreeGrafter"/>
</dbReference>
<dbReference type="PANTHER" id="PTHR21597:SF0">
    <property type="entry name" value="THO COMPLEX SUBUNIT 2"/>
    <property type="match status" value="1"/>
</dbReference>
<protein>
    <submittedName>
        <fullName evidence="2">THOC2</fullName>
    </submittedName>
</protein>
<dbReference type="Pfam" id="PF16134">
    <property type="entry name" value="THOC2_N"/>
    <property type="match status" value="1"/>
</dbReference>
<reference evidence="2" key="1">
    <citation type="submission" date="2021-03" db="EMBL/GenBank/DDBJ databases">
        <authorList>
            <person name="Bekaert M."/>
        </authorList>
    </citation>
    <scope>NUCLEOTIDE SEQUENCE</scope>
</reference>
<dbReference type="AlphaFoldDB" id="A0A8S3SE59"/>
<evidence type="ECO:0000313" key="2">
    <source>
        <dbReference type="EMBL" id="CAG2219911.1"/>
    </source>
</evidence>
<dbReference type="InterPro" id="IPR040007">
    <property type="entry name" value="Tho2"/>
</dbReference>
<dbReference type="EMBL" id="CAJPWZ010001646">
    <property type="protein sequence ID" value="CAG2219911.1"/>
    <property type="molecule type" value="Genomic_DNA"/>
</dbReference>
<dbReference type="GO" id="GO:0000445">
    <property type="term" value="C:THO complex part of transcription export complex"/>
    <property type="evidence" value="ECO:0007669"/>
    <property type="project" value="TreeGrafter"/>
</dbReference>
<evidence type="ECO:0000259" key="1">
    <source>
        <dbReference type="Pfam" id="PF16134"/>
    </source>
</evidence>
<comment type="caution">
    <text evidence="2">The sequence shown here is derived from an EMBL/GenBank/DDBJ whole genome shotgun (WGS) entry which is preliminary data.</text>
</comment>
<gene>
    <name evidence="2" type="ORF">MEDL_33449</name>
</gene>
<accession>A0A8S3SE59</accession>
<dbReference type="GO" id="GO:0006406">
    <property type="term" value="P:mRNA export from nucleus"/>
    <property type="evidence" value="ECO:0007669"/>
    <property type="project" value="InterPro"/>
</dbReference>